<keyword evidence="1" id="KW-1133">Transmembrane helix</keyword>
<accession>A0ABY6N242</accession>
<evidence type="ECO:0000313" key="3">
    <source>
        <dbReference type="Proteomes" id="UP001163739"/>
    </source>
</evidence>
<keyword evidence="3" id="KW-1185">Reference proteome</keyword>
<protein>
    <submittedName>
        <fullName evidence="2">Uncharacterized protein</fullName>
    </submittedName>
</protein>
<keyword evidence="1" id="KW-0812">Transmembrane</keyword>
<evidence type="ECO:0000256" key="1">
    <source>
        <dbReference type="SAM" id="Phobius"/>
    </source>
</evidence>
<keyword evidence="1" id="KW-0472">Membrane</keyword>
<gene>
    <name evidence="2" type="ORF">NKI27_00150</name>
</gene>
<name>A0ABY6N242_9ALTE</name>
<feature type="transmembrane region" description="Helical" evidence="1">
    <location>
        <begin position="6"/>
        <end position="24"/>
    </location>
</feature>
<dbReference type="EMBL" id="CP100390">
    <property type="protein sequence ID" value="UZE96191.1"/>
    <property type="molecule type" value="Genomic_DNA"/>
</dbReference>
<feature type="transmembrane region" description="Helical" evidence="1">
    <location>
        <begin position="31"/>
        <end position="48"/>
    </location>
</feature>
<proteinExistence type="predicted"/>
<evidence type="ECO:0000313" key="2">
    <source>
        <dbReference type="EMBL" id="UZE96191.1"/>
    </source>
</evidence>
<dbReference type="RefSeq" id="WP_265047675.1">
    <property type="nucleotide sequence ID" value="NZ_CP100390.1"/>
</dbReference>
<dbReference type="Proteomes" id="UP001163739">
    <property type="component" value="Chromosome"/>
</dbReference>
<feature type="transmembrane region" description="Helical" evidence="1">
    <location>
        <begin position="54"/>
        <end position="75"/>
    </location>
</feature>
<organism evidence="2 3">
    <name type="scientific">Alkalimarinus alittae</name>
    <dbReference type="NCBI Taxonomy" id="2961619"/>
    <lineage>
        <taxon>Bacteria</taxon>
        <taxon>Pseudomonadati</taxon>
        <taxon>Pseudomonadota</taxon>
        <taxon>Gammaproteobacteria</taxon>
        <taxon>Alteromonadales</taxon>
        <taxon>Alteromonadaceae</taxon>
        <taxon>Alkalimarinus</taxon>
    </lineage>
</organism>
<reference evidence="2" key="1">
    <citation type="submission" date="2022-06" db="EMBL/GenBank/DDBJ databases">
        <title>Alkalimarinus sp. nov., isolated from gut of a Alitta virens.</title>
        <authorList>
            <person name="Yang A.I."/>
            <person name="Shin N.-R."/>
        </authorList>
    </citation>
    <scope>NUCLEOTIDE SEQUENCE</scope>
    <source>
        <strain evidence="2">A2M4</strain>
    </source>
</reference>
<sequence>MLLMTGFSLGCIAITFLIVTRDFGHLPVARVFLALLIAASAFLLNNVVSQDWKWLTADVMTMLPALFWLLCQLAFARRPHLLSILGGVGAL</sequence>